<evidence type="ECO:0000313" key="5">
    <source>
        <dbReference type="Proteomes" id="UP001515480"/>
    </source>
</evidence>
<feature type="domain" description="GAF" evidence="3">
    <location>
        <begin position="576"/>
        <end position="721"/>
    </location>
</feature>
<reference evidence="4 5" key="1">
    <citation type="journal article" date="2024" name="Science">
        <title>Giant polyketide synthase enzymes in the biosynthesis of giant marine polyether toxins.</title>
        <authorList>
            <person name="Fallon T.R."/>
            <person name="Shende V.V."/>
            <person name="Wierzbicki I.H."/>
            <person name="Pendleton A.L."/>
            <person name="Watervoot N.F."/>
            <person name="Auber R.P."/>
            <person name="Gonzalez D.J."/>
            <person name="Wisecaver J.H."/>
            <person name="Moore B.S."/>
        </authorList>
    </citation>
    <scope>NUCLEOTIDE SEQUENCE [LARGE SCALE GENOMIC DNA]</scope>
    <source>
        <strain evidence="4 5">12B1</strain>
    </source>
</reference>
<evidence type="ECO:0000256" key="1">
    <source>
        <dbReference type="SAM" id="Coils"/>
    </source>
</evidence>
<keyword evidence="5" id="KW-1185">Reference proteome</keyword>
<dbReference type="PANTHER" id="PTHR43155">
    <property type="entry name" value="CYCLIC DI-GMP PHOSPHODIESTERASE PA4108-RELATED"/>
    <property type="match status" value="1"/>
</dbReference>
<dbReference type="SMART" id="SM00065">
    <property type="entry name" value="GAF"/>
    <property type="match status" value="4"/>
</dbReference>
<comment type="caution">
    <text evidence="4">The sequence shown here is derived from an EMBL/GenBank/DDBJ whole genome shotgun (WGS) entry which is preliminary data.</text>
</comment>
<feature type="domain" description="GAF" evidence="3">
    <location>
        <begin position="132"/>
        <end position="344"/>
    </location>
</feature>
<dbReference type="Proteomes" id="UP001515480">
    <property type="component" value="Unassembled WGS sequence"/>
</dbReference>
<evidence type="ECO:0000259" key="3">
    <source>
        <dbReference type="SMART" id="SM00065"/>
    </source>
</evidence>
<feature type="coiled-coil region" evidence="1">
    <location>
        <begin position="1150"/>
        <end position="1177"/>
    </location>
</feature>
<dbReference type="PANTHER" id="PTHR43155:SF2">
    <property type="entry name" value="CYCLIC DI-GMP PHOSPHODIESTERASE PA4108"/>
    <property type="match status" value="1"/>
</dbReference>
<evidence type="ECO:0000256" key="2">
    <source>
        <dbReference type="SAM" id="MobiDB-lite"/>
    </source>
</evidence>
<feature type="domain" description="GAF" evidence="3">
    <location>
        <begin position="954"/>
        <end position="1147"/>
    </location>
</feature>
<feature type="compositionally biased region" description="Basic residues" evidence="2">
    <location>
        <begin position="1332"/>
        <end position="1341"/>
    </location>
</feature>
<dbReference type="SUPFAM" id="SSF55781">
    <property type="entry name" value="GAF domain-like"/>
    <property type="match status" value="2"/>
</dbReference>
<dbReference type="PROSITE" id="PS50096">
    <property type="entry name" value="IQ"/>
    <property type="match status" value="1"/>
</dbReference>
<dbReference type="Gene3D" id="3.30.450.40">
    <property type="match status" value="3"/>
</dbReference>
<protein>
    <recommendedName>
        <fullName evidence="3">GAF domain-containing protein</fullName>
    </recommendedName>
</protein>
<sequence length="1372" mass="152841">MSSSRVKTMMNTLRRSLKSTKSVLDPRRTMAVERIQAVTRGRMVRRRAVRLQQSKLVAARKAAQLVASVPGDFMFAEQILQPIHKHSEEELLTASNNIAPTRRTQTMKAMALALHKLMHTIEELSLLAACESTEECCTQAAALMCELFDATNCDIYPIGASDTDECICMTNTFFLPVRFHGLLWRGTSSGPTSIKDVNINLADQLSTIEWYDHSCGLKETLVRHVEADKVLVLMRERYLKPRLVNKKADLGHAMMMRLTLGTADEMRQATRNEAPDANLNRAPGRWSTIAEGADGEKQHTYGMLLLARPPGAPAFSDDDEYLASLIAPHISRTLLACRQRSFAAQAVVQTQRLHKLEDRNLRSLNDLIQAIGGLYACDEFNVYALDAERGQHTRGQRHALRPLKKGIIAVPDSVAGMDALCSSTQSILLVQNERPILLPETRQAPHDVRAFAEAASMASRKIHENAMSHMKRPTQAIVKSMLCVAVVVHKETLGISNEIDEQPTLPVLLQWVNKRGTPFSNQDLAISRRLRATMQRLADAKQKERQITLLQERFVLGDARRVALMESAKMLAKKMEMSHLFSAVMVHAKELMEVDRSTLFMYSKQKEVLLTIVSDGSDPITIPSNKGLAGAAYTTGQLINIVDAYSDSRFNPDVDLKTGYRTKSVLCFPILNSEDEVIGVIQLINKLNGMRFNTSDEELIAAFCAQLAVSIENLNHIDEMKRSKLKAEEQRQSLLKFLEVIKEVCDREESFQTVCQKAQEAACECTKSQGSALYMSQDSSETDLIRLRRALGIEDISPDSTISVALADGTESLLVQASPQRSVCENRHALNLAARAQYLKDVVEDAYTTHVATLDEIDEEEPPVLRCLCVPLAYHDANGVKCSLGVLAVWGSDQYGDSDVKVLSSLATVTSFLLRTKYADRDHQKELVELHEKLRIEYDQRRALFRYCSNLGAAQEGALYEVASSLASALNCASCTLWLIKDAGSSEQRLVTELNARQLEMHLRSRYRDTERLEDNKYLRIKFHGQGIVGAAISSAEIYNVSNAHLHFAYDPNLDEVIFQLLDNETALMAVPLTDHFGRVIGALHASGKYPARMDKNDAQLKQVETRLHADALETPSFSNEDVEFLKIVADKIATEIELLAHISKSPVEILDQQAIAKELRKQLAAMQADIHTFRSEHSRMQTRAAINEQSPVGASHHKLAPHSPTRFLNRNIHSPDVPTHSKLDSPNKFHVHAEPPTDILRSQEVASELAQHIELGPDLCPVVRSADSAKNDARQVRSIDFERYTARYPSVKNGLNSPKGSEVGSLPPVSSARMHAVNSTGGLNKSDKLGHMKKTTRGRGNKVVAQDERASCAPHNPEGVWDELYRTLRDL</sequence>
<feature type="region of interest" description="Disordered" evidence="2">
    <location>
        <begin position="1293"/>
        <end position="1355"/>
    </location>
</feature>
<dbReference type="EMBL" id="JBGBPQ010000007">
    <property type="protein sequence ID" value="KAL1521296.1"/>
    <property type="molecule type" value="Genomic_DNA"/>
</dbReference>
<name>A0AB34JKQ7_PRYPA</name>
<dbReference type="Pfam" id="PF01590">
    <property type="entry name" value="GAF"/>
    <property type="match status" value="2"/>
</dbReference>
<gene>
    <name evidence="4" type="ORF">AB1Y20_020965</name>
</gene>
<evidence type="ECO:0000313" key="4">
    <source>
        <dbReference type="EMBL" id="KAL1521296.1"/>
    </source>
</evidence>
<organism evidence="4 5">
    <name type="scientific">Prymnesium parvum</name>
    <name type="common">Toxic golden alga</name>
    <dbReference type="NCBI Taxonomy" id="97485"/>
    <lineage>
        <taxon>Eukaryota</taxon>
        <taxon>Haptista</taxon>
        <taxon>Haptophyta</taxon>
        <taxon>Prymnesiophyceae</taxon>
        <taxon>Prymnesiales</taxon>
        <taxon>Prymnesiaceae</taxon>
        <taxon>Prymnesium</taxon>
    </lineage>
</organism>
<keyword evidence="1" id="KW-0175">Coiled coil</keyword>
<accession>A0AB34JKQ7</accession>
<proteinExistence type="predicted"/>
<dbReference type="InterPro" id="IPR003018">
    <property type="entry name" value="GAF"/>
</dbReference>
<dbReference type="InterPro" id="IPR029016">
    <property type="entry name" value="GAF-like_dom_sf"/>
</dbReference>
<feature type="domain" description="GAF" evidence="3">
    <location>
        <begin position="750"/>
        <end position="924"/>
    </location>
</feature>